<keyword evidence="5 6" id="KW-0472">Membrane</keyword>
<dbReference type="PANTHER" id="PTHR45649:SF26">
    <property type="entry name" value="OS04G0435100 PROTEIN"/>
    <property type="match status" value="1"/>
</dbReference>
<dbReference type="GO" id="GO:0016020">
    <property type="term" value="C:membrane"/>
    <property type="evidence" value="ECO:0007669"/>
    <property type="project" value="UniProtKB-SubCell"/>
</dbReference>
<evidence type="ECO:0000256" key="5">
    <source>
        <dbReference type="ARBA" id="ARBA00023136"/>
    </source>
</evidence>
<dbReference type="EMBL" id="CP001958">
    <property type="protein sequence ID" value="ADG98760.1"/>
    <property type="molecule type" value="Genomic_DNA"/>
</dbReference>
<evidence type="ECO:0000313" key="7">
    <source>
        <dbReference type="EMBL" id="ADG98760.1"/>
    </source>
</evidence>
<gene>
    <name evidence="7" type="ordered locus">Srot_2311</name>
</gene>
<feature type="transmembrane region" description="Helical" evidence="6">
    <location>
        <begin position="160"/>
        <end position="179"/>
    </location>
</feature>
<dbReference type="Gene3D" id="1.20.1740.10">
    <property type="entry name" value="Amino acid/polyamine transporter I"/>
    <property type="match status" value="1"/>
</dbReference>
<dbReference type="RefSeq" id="WP_013139210.1">
    <property type="nucleotide sequence ID" value="NC_014168.1"/>
</dbReference>
<protein>
    <submittedName>
        <fullName evidence="7">Amino acid permease-associated region</fullName>
    </submittedName>
</protein>
<feature type="transmembrane region" description="Helical" evidence="6">
    <location>
        <begin position="368"/>
        <end position="390"/>
    </location>
</feature>
<feature type="transmembrane region" description="Helical" evidence="6">
    <location>
        <begin position="114"/>
        <end position="140"/>
    </location>
</feature>
<evidence type="ECO:0000256" key="3">
    <source>
        <dbReference type="ARBA" id="ARBA00022692"/>
    </source>
</evidence>
<dbReference type="InterPro" id="IPR002293">
    <property type="entry name" value="AA/rel_permease1"/>
</dbReference>
<dbReference type="STRING" id="640132.Srot_2311"/>
<organism evidence="7 8">
    <name type="scientific">Segniliparus rotundus (strain ATCC BAA-972 / CDC 1076 / CIP 108378 / DSM 44985 / JCM 13578)</name>
    <dbReference type="NCBI Taxonomy" id="640132"/>
    <lineage>
        <taxon>Bacteria</taxon>
        <taxon>Bacillati</taxon>
        <taxon>Actinomycetota</taxon>
        <taxon>Actinomycetes</taxon>
        <taxon>Mycobacteriales</taxon>
        <taxon>Segniliparaceae</taxon>
        <taxon>Segniliparus</taxon>
    </lineage>
</organism>
<feature type="transmembrane region" description="Helical" evidence="6">
    <location>
        <begin position="191"/>
        <end position="211"/>
    </location>
</feature>
<sequence>MTAVIDPPARASGISSAQDAGELAELGYAQELHRGVSPFAAFASGFSFVSILTTVFALFAVGFGLGGPAFFFTWPIVFVVQFSVCLVFAELSGKFPIAGAIYQWSRRLAGNTTGWFAGWLMLVGYIVSVAALAIAMQSVLPDIWRGFQLIPGDSAITTKTGATNGIILGALTIVVCTIISSAGVKLMGRITTVGVAIEIVGVVLIIGAMFVKAQRNPVAAVASTGGHGTGAGYIGAFVASMVMAAYVMYGFDSAAELSEETAEPRKVCPKAIINALLVSFVGGGLMILAALMAAPSLDDPNLAATGIPWVITSQLNTGLGKALLAMVAVAIFSATLAIQASAARVMFSMARDNRLPFGPALAKVNQRTGTPMATGLAVSALSIAVLLVNLGQAGAFNALVSVSVVIVYLAYCMVTVPALYLRVRGVRLTYGKPVIDLGKWGIPVNTVAALGGGALCLNILWPRAEVYDPDGSSWFLHYFAPIFLAVTLAVGFVAFRMIKRRNGVAAPAPDALFGQAKKPIVAQEALAQEALA</sequence>
<evidence type="ECO:0000256" key="2">
    <source>
        <dbReference type="ARBA" id="ARBA00022448"/>
    </source>
</evidence>
<proteinExistence type="predicted"/>
<evidence type="ECO:0000256" key="1">
    <source>
        <dbReference type="ARBA" id="ARBA00004141"/>
    </source>
</evidence>
<evidence type="ECO:0000313" key="8">
    <source>
        <dbReference type="Proteomes" id="UP000002247"/>
    </source>
</evidence>
<feature type="transmembrane region" description="Helical" evidence="6">
    <location>
        <begin position="474"/>
        <end position="495"/>
    </location>
</feature>
<dbReference type="OrthoDB" id="8274074at2"/>
<dbReference type="KEGG" id="srt:Srot_2311"/>
<keyword evidence="3 6" id="KW-0812">Transmembrane</keyword>
<reference evidence="7 8" key="1">
    <citation type="journal article" date="2010" name="Stand. Genomic Sci.">
        <title>Complete genome sequence of Segniliparus rotundus type strain (CDC 1076).</title>
        <authorList>
            <person name="Sikorski J."/>
            <person name="Lapidus A."/>
            <person name="Copeland A."/>
            <person name="Misra M."/>
            <person name="Glavina Del Rio T."/>
            <person name="Nolan M."/>
            <person name="Lucas S."/>
            <person name="Chen F."/>
            <person name="Tice H."/>
            <person name="Cheng J.F."/>
            <person name="Jando M."/>
            <person name="Schneider S."/>
            <person name="Bruce D."/>
            <person name="Goodwin L."/>
            <person name="Pitluck S."/>
            <person name="Liolios K."/>
            <person name="Mikhailova N."/>
            <person name="Pati A."/>
            <person name="Ivanova N."/>
            <person name="Mavromatis K."/>
            <person name="Chen A."/>
            <person name="Palaniappan K."/>
            <person name="Chertkov O."/>
            <person name="Land M."/>
            <person name="Hauser L."/>
            <person name="Chang Y.J."/>
            <person name="Jeffries C.D."/>
            <person name="Brettin T."/>
            <person name="Detter J.C."/>
            <person name="Han C."/>
            <person name="Rohde M."/>
            <person name="Goker M."/>
            <person name="Bristow J."/>
            <person name="Eisen J.A."/>
            <person name="Markowitz V."/>
            <person name="Hugenholtz P."/>
            <person name="Kyrpides N.C."/>
            <person name="Klenk H.P."/>
        </authorList>
    </citation>
    <scope>NUCLEOTIDE SEQUENCE [LARGE SCALE GENOMIC DNA]</scope>
    <source>
        <strain evidence="8">ATCC BAA-972 / CDC 1076 / CIP 108378 / DSM 44985 / JCM 13578</strain>
    </source>
</reference>
<dbReference type="PANTHER" id="PTHR45649">
    <property type="entry name" value="AMINO-ACID PERMEASE BAT1"/>
    <property type="match status" value="1"/>
</dbReference>
<feature type="transmembrane region" description="Helical" evidence="6">
    <location>
        <begin position="322"/>
        <end position="347"/>
    </location>
</feature>
<accession>D6ZAM4</accession>
<comment type="subcellular location">
    <subcellularLocation>
        <location evidence="1">Membrane</location>
        <topology evidence="1">Multi-pass membrane protein</topology>
    </subcellularLocation>
</comment>
<dbReference type="eggNOG" id="COG0531">
    <property type="taxonomic scope" value="Bacteria"/>
</dbReference>
<dbReference type="Proteomes" id="UP000002247">
    <property type="component" value="Chromosome"/>
</dbReference>
<feature type="transmembrane region" description="Helical" evidence="6">
    <location>
        <begin position="39"/>
        <end position="65"/>
    </location>
</feature>
<dbReference type="AlphaFoldDB" id="D6ZAM4"/>
<dbReference type="Pfam" id="PF13520">
    <property type="entry name" value="AA_permease_2"/>
    <property type="match status" value="1"/>
</dbReference>
<evidence type="ECO:0000256" key="4">
    <source>
        <dbReference type="ARBA" id="ARBA00022989"/>
    </source>
</evidence>
<keyword evidence="2" id="KW-0813">Transport</keyword>
<feature type="transmembrane region" description="Helical" evidence="6">
    <location>
        <begin position="231"/>
        <end position="251"/>
    </location>
</feature>
<dbReference type="HOGENOM" id="CLU_004495_0_4_11"/>
<keyword evidence="8" id="KW-1185">Reference proteome</keyword>
<evidence type="ECO:0000256" key="6">
    <source>
        <dbReference type="SAM" id="Phobius"/>
    </source>
</evidence>
<dbReference type="PIRSF" id="PIRSF006060">
    <property type="entry name" value="AA_transporter"/>
    <property type="match status" value="1"/>
</dbReference>
<feature type="transmembrane region" description="Helical" evidence="6">
    <location>
        <begin position="71"/>
        <end position="93"/>
    </location>
</feature>
<dbReference type="GO" id="GO:0022857">
    <property type="term" value="F:transmembrane transporter activity"/>
    <property type="evidence" value="ECO:0007669"/>
    <property type="project" value="InterPro"/>
</dbReference>
<keyword evidence="4 6" id="KW-1133">Transmembrane helix</keyword>
<feature type="transmembrane region" description="Helical" evidence="6">
    <location>
        <begin position="442"/>
        <end position="462"/>
    </location>
</feature>
<name>D6ZAM4_SEGRD</name>
<feature type="transmembrane region" description="Helical" evidence="6">
    <location>
        <begin position="272"/>
        <end position="294"/>
    </location>
</feature>
<feature type="transmembrane region" description="Helical" evidence="6">
    <location>
        <begin position="396"/>
        <end position="421"/>
    </location>
</feature>